<sequence length="110" mass="12323">MAPVYALNLFDLAPNDDYKAYSRRSVDAVGKHGGRVVALGRLSEDTASSGDVPPRQAMVLVEWPSAAAFEAFKADPDHEDLHPLREGGTEHYLWWAYDKLEDLRPLLNDR</sequence>
<dbReference type="Gene3D" id="3.30.70.100">
    <property type="match status" value="1"/>
</dbReference>
<dbReference type="Proteomes" id="UP000240739">
    <property type="component" value="Unassembled WGS sequence"/>
</dbReference>
<feature type="domain" description="DUF1330" evidence="1">
    <location>
        <begin position="4"/>
        <end position="91"/>
    </location>
</feature>
<accession>A0A2T4UCN6</accession>
<dbReference type="InterPro" id="IPR011008">
    <property type="entry name" value="Dimeric_a/b-barrel"/>
</dbReference>
<dbReference type="OrthoDB" id="516779at2"/>
<evidence type="ECO:0000313" key="2">
    <source>
        <dbReference type="EMBL" id="PTL54988.1"/>
    </source>
</evidence>
<dbReference type="InterPro" id="IPR010753">
    <property type="entry name" value="DUF1330"/>
</dbReference>
<dbReference type="EMBL" id="PYYB01000004">
    <property type="protein sequence ID" value="PTL54988.1"/>
    <property type="molecule type" value="Genomic_DNA"/>
</dbReference>
<name>A0A2T4UCN6_9ACTN</name>
<evidence type="ECO:0000259" key="1">
    <source>
        <dbReference type="Pfam" id="PF07045"/>
    </source>
</evidence>
<proteinExistence type="predicted"/>
<organism evidence="2 3">
    <name type="scientific">Paraconexibacter algicola</name>
    <dbReference type="NCBI Taxonomy" id="2133960"/>
    <lineage>
        <taxon>Bacteria</taxon>
        <taxon>Bacillati</taxon>
        <taxon>Actinomycetota</taxon>
        <taxon>Thermoleophilia</taxon>
        <taxon>Solirubrobacterales</taxon>
        <taxon>Paraconexibacteraceae</taxon>
        <taxon>Paraconexibacter</taxon>
    </lineage>
</organism>
<comment type="caution">
    <text evidence="2">The sequence shown here is derived from an EMBL/GenBank/DDBJ whole genome shotgun (WGS) entry which is preliminary data.</text>
</comment>
<dbReference type="SUPFAM" id="SSF54909">
    <property type="entry name" value="Dimeric alpha+beta barrel"/>
    <property type="match status" value="1"/>
</dbReference>
<gene>
    <name evidence="2" type="ORF">C7Y72_20675</name>
</gene>
<reference evidence="2 3" key="1">
    <citation type="submission" date="2018-03" db="EMBL/GenBank/DDBJ databases">
        <title>Aquarubrobacter algicola gen. nov., sp. nov., a novel actinobacterium isolated from shallow eutrophic lake during the end of cyanobacterial harmful algal blooms.</title>
        <authorList>
            <person name="Chun S.J."/>
        </authorList>
    </citation>
    <scope>NUCLEOTIDE SEQUENCE [LARGE SCALE GENOMIC DNA]</scope>
    <source>
        <strain evidence="2 3">Seoho-28</strain>
    </source>
</reference>
<dbReference type="Pfam" id="PF07045">
    <property type="entry name" value="DUF1330"/>
    <property type="match status" value="1"/>
</dbReference>
<protein>
    <submittedName>
        <fullName evidence="2">DUF1330 domain-containing protein</fullName>
    </submittedName>
</protein>
<evidence type="ECO:0000313" key="3">
    <source>
        <dbReference type="Proteomes" id="UP000240739"/>
    </source>
</evidence>
<dbReference type="RefSeq" id="WP_107571089.1">
    <property type="nucleotide sequence ID" value="NZ_PYYB01000004.1"/>
</dbReference>
<dbReference type="AlphaFoldDB" id="A0A2T4UCN6"/>
<keyword evidence="3" id="KW-1185">Reference proteome</keyword>